<evidence type="ECO:0000313" key="2">
    <source>
        <dbReference type="EMBL" id="KAK5241211.1"/>
    </source>
</evidence>
<dbReference type="Proteomes" id="UP001357485">
    <property type="component" value="Unassembled WGS sequence"/>
</dbReference>
<feature type="region of interest" description="Disordered" evidence="1">
    <location>
        <begin position="60"/>
        <end position="112"/>
    </location>
</feature>
<dbReference type="EMBL" id="JAVRRA010010758">
    <property type="protein sequence ID" value="KAK5241211.1"/>
    <property type="molecule type" value="Genomic_DNA"/>
</dbReference>
<dbReference type="PANTHER" id="PTHR22696:SF1">
    <property type="entry name" value="E3 UBIQUITIN-PROTEIN LIGASE RNF26"/>
    <property type="match status" value="1"/>
</dbReference>
<evidence type="ECO:0000313" key="3">
    <source>
        <dbReference type="Proteomes" id="UP001357485"/>
    </source>
</evidence>
<dbReference type="PANTHER" id="PTHR22696">
    <property type="entry name" value="E3 UBIQUITIN-PROTEIN LIGASE RNF26"/>
    <property type="match status" value="1"/>
</dbReference>
<gene>
    <name evidence="2" type="ORF">LTR16_009627</name>
</gene>
<accession>A0ABR0LTV3</accession>
<feature type="non-terminal residue" evidence="2">
    <location>
        <position position="127"/>
    </location>
</feature>
<organism evidence="2 3">
    <name type="scientific">Cryomyces antarcticus</name>
    <dbReference type="NCBI Taxonomy" id="329879"/>
    <lineage>
        <taxon>Eukaryota</taxon>
        <taxon>Fungi</taxon>
        <taxon>Dikarya</taxon>
        <taxon>Ascomycota</taxon>
        <taxon>Pezizomycotina</taxon>
        <taxon>Dothideomycetes</taxon>
        <taxon>Dothideomycetes incertae sedis</taxon>
        <taxon>Cryomyces</taxon>
    </lineage>
</organism>
<reference evidence="2 3" key="1">
    <citation type="submission" date="2023-08" db="EMBL/GenBank/DDBJ databases">
        <title>Black Yeasts Isolated from many extreme environments.</title>
        <authorList>
            <person name="Coleine C."/>
            <person name="Stajich J.E."/>
            <person name="Selbmann L."/>
        </authorList>
    </citation>
    <scope>NUCLEOTIDE SEQUENCE [LARGE SCALE GENOMIC DNA]</scope>
    <source>
        <strain evidence="2 3">CCFEE 536</strain>
    </source>
</reference>
<keyword evidence="3" id="KW-1185">Reference proteome</keyword>
<name>A0ABR0LTV3_9PEZI</name>
<sequence length="127" mass="14086">MSPPESEPLDTTHLALLLDPITSEQQQEARILSRHLQTDQVMTRSRYKKIVDREHNKVLTSSRAFGKENGQEMTSEEEETALEHFIIDRRSAAGSERSGASWDTGAEGMGASGPQCVVCQVSPRTVM</sequence>
<feature type="compositionally biased region" description="Low complexity" evidence="1">
    <location>
        <begin position="92"/>
        <end position="101"/>
    </location>
</feature>
<feature type="compositionally biased region" description="Basic and acidic residues" evidence="1">
    <location>
        <begin position="81"/>
        <end position="91"/>
    </location>
</feature>
<protein>
    <submittedName>
        <fullName evidence="2">Uncharacterized protein</fullName>
    </submittedName>
</protein>
<comment type="caution">
    <text evidence="2">The sequence shown here is derived from an EMBL/GenBank/DDBJ whole genome shotgun (WGS) entry which is preliminary data.</text>
</comment>
<proteinExistence type="predicted"/>
<evidence type="ECO:0000256" key="1">
    <source>
        <dbReference type="SAM" id="MobiDB-lite"/>
    </source>
</evidence>